<dbReference type="PANTHER" id="PTHR32470:SF2">
    <property type="entry name" value="NADH DEHYDROGENASE [UBIQUINONE] 1 ALPHA SUBCOMPLEX ASSEMBLY FACTOR 2"/>
    <property type="match status" value="1"/>
</dbReference>
<feature type="compositionally biased region" description="Polar residues" evidence="2">
    <location>
        <begin position="150"/>
        <end position="164"/>
    </location>
</feature>
<dbReference type="Proteomes" id="UP000800041">
    <property type="component" value="Unassembled WGS sequence"/>
</dbReference>
<dbReference type="GO" id="GO:0005739">
    <property type="term" value="C:mitochondrion"/>
    <property type="evidence" value="ECO:0007669"/>
    <property type="project" value="TreeGrafter"/>
</dbReference>
<reference evidence="3" key="1">
    <citation type="journal article" date="2020" name="Stud. Mycol.">
        <title>101 Dothideomycetes genomes: a test case for predicting lifestyles and emergence of pathogens.</title>
        <authorList>
            <person name="Haridas S."/>
            <person name="Albert R."/>
            <person name="Binder M."/>
            <person name="Bloem J."/>
            <person name="Labutti K."/>
            <person name="Salamov A."/>
            <person name="Andreopoulos B."/>
            <person name="Baker S."/>
            <person name="Barry K."/>
            <person name="Bills G."/>
            <person name="Bluhm B."/>
            <person name="Cannon C."/>
            <person name="Castanera R."/>
            <person name="Culley D."/>
            <person name="Daum C."/>
            <person name="Ezra D."/>
            <person name="Gonzalez J."/>
            <person name="Henrissat B."/>
            <person name="Kuo A."/>
            <person name="Liang C."/>
            <person name="Lipzen A."/>
            <person name="Lutzoni F."/>
            <person name="Magnuson J."/>
            <person name="Mondo S."/>
            <person name="Nolan M."/>
            <person name="Ohm R."/>
            <person name="Pangilinan J."/>
            <person name="Park H.-J."/>
            <person name="Ramirez L."/>
            <person name="Alfaro M."/>
            <person name="Sun H."/>
            <person name="Tritt A."/>
            <person name="Yoshinaga Y."/>
            <person name="Zwiers L.-H."/>
            <person name="Turgeon B."/>
            <person name="Goodwin S."/>
            <person name="Spatafora J."/>
            <person name="Crous P."/>
            <person name="Grigoriev I."/>
        </authorList>
    </citation>
    <scope>NUCLEOTIDE SEQUENCE</scope>
    <source>
        <strain evidence="3">CBS 113979</strain>
    </source>
</reference>
<dbReference type="GO" id="GO:0045271">
    <property type="term" value="C:respiratory chain complex I"/>
    <property type="evidence" value="ECO:0007669"/>
    <property type="project" value="InterPro"/>
</dbReference>
<accession>A0A6G1HHM7</accession>
<dbReference type="Pfam" id="PF05071">
    <property type="entry name" value="NDUFA12"/>
    <property type="match status" value="1"/>
</dbReference>
<feature type="region of interest" description="Disordered" evidence="2">
    <location>
        <begin position="110"/>
        <end position="209"/>
    </location>
</feature>
<name>A0A6G1HHM7_9PEZI</name>
<proteinExistence type="inferred from homology"/>
<dbReference type="GO" id="GO:0032981">
    <property type="term" value="P:mitochondrial respiratory chain complex I assembly"/>
    <property type="evidence" value="ECO:0007669"/>
    <property type="project" value="TreeGrafter"/>
</dbReference>
<feature type="compositionally biased region" description="Basic and acidic residues" evidence="2">
    <location>
        <begin position="172"/>
        <end position="183"/>
    </location>
</feature>
<evidence type="ECO:0000256" key="2">
    <source>
        <dbReference type="SAM" id="MobiDB-lite"/>
    </source>
</evidence>
<dbReference type="AlphaFoldDB" id="A0A6G1HHM7"/>
<sequence>MSANTGNIRGLWFKWKSLRLPWRKRVLAGQDLAGNTYWEFKDVLNAGRWRRIVNYNLAQRTAYSEVKLAPQWIQWLRHTRPEPPSIEEQQDDIVRQARMKQLAAAADARWASQPSYLDPPSKTQPIPGLAFGDSGRPTGRNADNMDGAQDQEQQNSTVDGQTQPRVYGKPNQRFEEFEKEEVKANPWKSGKKETAGQEPAPWTPKTARR</sequence>
<keyword evidence="4" id="KW-1185">Reference proteome</keyword>
<evidence type="ECO:0000313" key="4">
    <source>
        <dbReference type="Proteomes" id="UP000800041"/>
    </source>
</evidence>
<evidence type="ECO:0000256" key="1">
    <source>
        <dbReference type="ARBA" id="ARBA00007355"/>
    </source>
</evidence>
<evidence type="ECO:0000313" key="3">
    <source>
        <dbReference type="EMBL" id="KAF1992577.1"/>
    </source>
</evidence>
<dbReference type="EMBL" id="ML977137">
    <property type="protein sequence ID" value="KAF1992577.1"/>
    <property type="molecule type" value="Genomic_DNA"/>
</dbReference>
<dbReference type="PANTHER" id="PTHR32470">
    <property type="entry name" value="ADH DEHYDROGENASE [UBIQUINONE] 1 ALPHA SUBCOMPLEX ASSEMBLY FACTOR 2"/>
    <property type="match status" value="1"/>
</dbReference>
<dbReference type="InterPro" id="IPR007763">
    <property type="entry name" value="NDUFA12"/>
</dbReference>
<organism evidence="3 4">
    <name type="scientific">Aulographum hederae CBS 113979</name>
    <dbReference type="NCBI Taxonomy" id="1176131"/>
    <lineage>
        <taxon>Eukaryota</taxon>
        <taxon>Fungi</taxon>
        <taxon>Dikarya</taxon>
        <taxon>Ascomycota</taxon>
        <taxon>Pezizomycotina</taxon>
        <taxon>Dothideomycetes</taxon>
        <taxon>Pleosporomycetidae</taxon>
        <taxon>Aulographales</taxon>
        <taxon>Aulographaceae</taxon>
    </lineage>
</organism>
<dbReference type="InterPro" id="IPR052618">
    <property type="entry name" value="ComplexI_NDUFA12"/>
</dbReference>
<dbReference type="OrthoDB" id="10255576at2759"/>
<protein>
    <submittedName>
        <fullName evidence="3">Uncharacterized protein</fullName>
    </submittedName>
</protein>
<comment type="similarity">
    <text evidence="1">Belongs to the complex I NDUFA12 subunit family.</text>
</comment>
<gene>
    <name evidence="3" type="ORF">K402DRAFT_416224</name>
</gene>